<dbReference type="OMA" id="IRANGWQ"/>
<dbReference type="InParanoid" id="G1PY88"/>
<evidence type="ECO:0000259" key="7">
    <source>
        <dbReference type="PROSITE" id="PS50071"/>
    </source>
</evidence>
<comment type="subcellular location">
    <subcellularLocation>
        <location evidence="4 5">Nucleus</location>
    </subcellularLocation>
</comment>
<feature type="DNA-binding region" description="Homeobox" evidence="4">
    <location>
        <begin position="16"/>
        <end position="78"/>
    </location>
</feature>
<evidence type="ECO:0000313" key="9">
    <source>
        <dbReference type="Proteomes" id="UP000001074"/>
    </source>
</evidence>
<name>G1PY88_MYOLU</name>
<dbReference type="SMART" id="SM00389">
    <property type="entry name" value="HOX"/>
    <property type="match status" value="1"/>
</dbReference>
<feature type="compositionally biased region" description="Polar residues" evidence="6">
    <location>
        <begin position="178"/>
        <end position="199"/>
    </location>
</feature>
<dbReference type="SUPFAM" id="SSF46689">
    <property type="entry name" value="Homeodomain-like"/>
    <property type="match status" value="1"/>
</dbReference>
<dbReference type="eggNOG" id="KOG0774">
    <property type="taxonomic scope" value="Eukaryota"/>
</dbReference>
<dbReference type="InterPro" id="IPR009057">
    <property type="entry name" value="Homeodomain-like_sf"/>
</dbReference>
<protein>
    <recommendedName>
        <fullName evidence="7">Homeobox domain-containing protein</fullName>
    </recommendedName>
</protein>
<evidence type="ECO:0000256" key="1">
    <source>
        <dbReference type="ARBA" id="ARBA00023125"/>
    </source>
</evidence>
<dbReference type="GeneTree" id="ENSGT00940000160293"/>
<dbReference type="GO" id="GO:0005634">
    <property type="term" value="C:nucleus"/>
    <property type="evidence" value="ECO:0007669"/>
    <property type="project" value="UniProtKB-SubCell"/>
</dbReference>
<dbReference type="InterPro" id="IPR050224">
    <property type="entry name" value="TALE_homeobox"/>
</dbReference>
<evidence type="ECO:0000256" key="2">
    <source>
        <dbReference type="ARBA" id="ARBA00023155"/>
    </source>
</evidence>
<dbReference type="InterPro" id="IPR001356">
    <property type="entry name" value="HD"/>
</dbReference>
<proteinExistence type="predicted"/>
<dbReference type="EMBL" id="AAPE02003755">
    <property type="status" value="NOT_ANNOTATED_CDS"/>
    <property type="molecule type" value="Genomic_DNA"/>
</dbReference>
<feature type="region of interest" description="Disordered" evidence="6">
    <location>
        <begin position="99"/>
        <end position="199"/>
    </location>
</feature>
<reference evidence="8" key="3">
    <citation type="submission" date="2025-09" db="UniProtKB">
        <authorList>
            <consortium name="Ensembl"/>
        </authorList>
    </citation>
    <scope>IDENTIFICATION</scope>
</reference>
<dbReference type="Pfam" id="PF00046">
    <property type="entry name" value="Homeodomain"/>
    <property type="match status" value="1"/>
</dbReference>
<reference evidence="8 9" key="1">
    <citation type="journal article" date="2011" name="Nature">
        <title>A high-resolution map of human evolutionary constraint using 29 mammals.</title>
        <authorList>
            <person name="Lindblad-Toh K."/>
            <person name="Garber M."/>
            <person name="Zuk O."/>
            <person name="Lin M.F."/>
            <person name="Parker B.J."/>
            <person name="Washietl S."/>
            <person name="Kheradpour P."/>
            <person name="Ernst J."/>
            <person name="Jordan G."/>
            <person name="Mauceli E."/>
            <person name="Ward L.D."/>
            <person name="Lowe C.B."/>
            <person name="Holloway A.K."/>
            <person name="Clamp M."/>
            <person name="Gnerre S."/>
            <person name="Alfoldi J."/>
            <person name="Beal K."/>
            <person name="Chang J."/>
            <person name="Clawson H."/>
            <person name="Cuff J."/>
            <person name="Di Palma F."/>
            <person name="Fitzgerald S."/>
            <person name="Flicek P."/>
            <person name="Guttman M."/>
            <person name="Hubisz M.J."/>
            <person name="Jaffe D.B."/>
            <person name="Jungreis I."/>
            <person name="Kent W.J."/>
            <person name="Kostka D."/>
            <person name="Lara M."/>
            <person name="Martins A.L."/>
            <person name="Massingham T."/>
            <person name="Moltke I."/>
            <person name="Raney B.J."/>
            <person name="Rasmussen M.D."/>
            <person name="Robinson J."/>
            <person name="Stark A."/>
            <person name="Vilella A.J."/>
            <person name="Wen J."/>
            <person name="Xie X."/>
            <person name="Zody M.C."/>
            <person name="Baldwin J."/>
            <person name="Bloom T."/>
            <person name="Chin C.W."/>
            <person name="Heiman D."/>
            <person name="Nicol R."/>
            <person name="Nusbaum C."/>
            <person name="Young S."/>
            <person name="Wilkinson J."/>
            <person name="Worley K.C."/>
            <person name="Kovar C.L."/>
            <person name="Muzny D.M."/>
            <person name="Gibbs R.A."/>
            <person name="Cree A."/>
            <person name="Dihn H.H."/>
            <person name="Fowler G."/>
            <person name="Jhangiani S."/>
            <person name="Joshi V."/>
            <person name="Lee S."/>
            <person name="Lewis L.R."/>
            <person name="Nazareth L.V."/>
            <person name="Okwuonu G."/>
            <person name="Santibanez J."/>
            <person name="Warren W.C."/>
            <person name="Mardis E.R."/>
            <person name="Weinstock G.M."/>
            <person name="Wilson R.K."/>
            <person name="Delehaunty K."/>
            <person name="Dooling D."/>
            <person name="Fronik C."/>
            <person name="Fulton L."/>
            <person name="Fulton B."/>
            <person name="Graves T."/>
            <person name="Minx P."/>
            <person name="Sodergren E."/>
            <person name="Birney E."/>
            <person name="Margulies E.H."/>
            <person name="Herrero J."/>
            <person name="Green E.D."/>
            <person name="Haussler D."/>
            <person name="Siepel A."/>
            <person name="Goldman N."/>
            <person name="Pollard K.S."/>
            <person name="Pedersen J.S."/>
            <person name="Lander E.S."/>
            <person name="Kellis M."/>
        </authorList>
    </citation>
    <scope>NUCLEOTIDE SEQUENCE [LARGE SCALE GENOMIC DNA]</scope>
</reference>
<dbReference type="AlphaFoldDB" id="G1PY88"/>
<reference evidence="8" key="2">
    <citation type="submission" date="2025-08" db="UniProtKB">
        <authorList>
            <consortium name="Ensembl"/>
        </authorList>
    </citation>
    <scope>IDENTIFICATION</scope>
</reference>
<dbReference type="Proteomes" id="UP000001074">
    <property type="component" value="Unassembled WGS sequence"/>
</dbReference>
<evidence type="ECO:0000256" key="3">
    <source>
        <dbReference type="ARBA" id="ARBA00023242"/>
    </source>
</evidence>
<evidence type="ECO:0000313" key="8">
    <source>
        <dbReference type="Ensembl" id="ENSMLUP00000016420.1"/>
    </source>
</evidence>
<dbReference type="Gene3D" id="1.10.10.60">
    <property type="entry name" value="Homeodomain-like"/>
    <property type="match status" value="1"/>
</dbReference>
<sequence length="199" mass="21596">ATCEAAMILRSGFLDARWKRRNFSKEATEVLNEYLYSHLSNPYLSEEAKEEFAKKCGITVSQVFNLFCNKWIHYKKNIRKFQEEANIYAVKTTVSVAQGAHSRTSSPTPPSSTGSGGSFNLSGSGDMFVGMPGLKGDSYPASQVESLHSMGPGGHGDNLGGQMDSPREIRANGWQEAVTPSSVTSPTERPGSSHSDTSH</sequence>
<evidence type="ECO:0000256" key="6">
    <source>
        <dbReference type="SAM" id="MobiDB-lite"/>
    </source>
</evidence>
<dbReference type="STRING" id="59463.ENSMLUP00000016420"/>
<evidence type="ECO:0000256" key="5">
    <source>
        <dbReference type="RuleBase" id="RU000682"/>
    </source>
</evidence>
<dbReference type="Ensembl" id="ENSMLUT00000030904.1">
    <property type="protein sequence ID" value="ENSMLUP00000016420.1"/>
    <property type="gene ID" value="ENSMLUG00000027285.1"/>
</dbReference>
<evidence type="ECO:0000256" key="4">
    <source>
        <dbReference type="PROSITE-ProRule" id="PRU00108"/>
    </source>
</evidence>
<keyword evidence="2 4" id="KW-0371">Homeobox</keyword>
<keyword evidence="3 4" id="KW-0539">Nucleus</keyword>
<dbReference type="CDD" id="cd00086">
    <property type="entry name" value="homeodomain"/>
    <property type="match status" value="1"/>
</dbReference>
<dbReference type="HOGENOM" id="CLU_041153_2_0_1"/>
<dbReference type="PROSITE" id="PS50071">
    <property type="entry name" value="HOMEOBOX_2"/>
    <property type="match status" value="1"/>
</dbReference>
<keyword evidence="1 4" id="KW-0238">DNA-binding</keyword>
<organism evidence="8 9">
    <name type="scientific">Myotis lucifugus</name>
    <name type="common">Little brown bat</name>
    <dbReference type="NCBI Taxonomy" id="59463"/>
    <lineage>
        <taxon>Eukaryota</taxon>
        <taxon>Metazoa</taxon>
        <taxon>Chordata</taxon>
        <taxon>Craniata</taxon>
        <taxon>Vertebrata</taxon>
        <taxon>Euteleostomi</taxon>
        <taxon>Mammalia</taxon>
        <taxon>Eutheria</taxon>
        <taxon>Laurasiatheria</taxon>
        <taxon>Chiroptera</taxon>
        <taxon>Yangochiroptera</taxon>
        <taxon>Vespertilionidae</taxon>
        <taxon>Myotis</taxon>
    </lineage>
</organism>
<dbReference type="PANTHER" id="PTHR11850">
    <property type="entry name" value="HOMEOBOX PROTEIN TRANSCRIPTION FACTORS"/>
    <property type="match status" value="1"/>
</dbReference>
<feature type="domain" description="Homeobox" evidence="7">
    <location>
        <begin position="14"/>
        <end position="77"/>
    </location>
</feature>
<accession>G1PY88</accession>
<dbReference type="GO" id="GO:0003677">
    <property type="term" value="F:DNA binding"/>
    <property type="evidence" value="ECO:0007669"/>
    <property type="project" value="UniProtKB-UniRule"/>
</dbReference>
<keyword evidence="9" id="KW-1185">Reference proteome</keyword>